<evidence type="ECO:0000313" key="5">
    <source>
        <dbReference type="EMBL" id="ACD71829.1"/>
    </source>
</evidence>
<dbReference type="GO" id="GO:0006281">
    <property type="term" value="P:DNA repair"/>
    <property type="evidence" value="ECO:0007669"/>
    <property type="project" value="TreeGrafter"/>
</dbReference>
<dbReference type="Pfam" id="PF00702">
    <property type="entry name" value="Hydrolase"/>
    <property type="match status" value="1"/>
</dbReference>
<dbReference type="Proteomes" id="UP000002565">
    <property type="component" value="Chromosome 1"/>
</dbReference>
<comment type="pathway">
    <text evidence="2">Organic acid metabolism; glycolate biosynthesis; glycolate from 2-phosphoglycolate: step 1/1.</text>
</comment>
<dbReference type="AlphaFoldDB" id="A0A0F6AP33"/>
<evidence type="ECO:0000313" key="6">
    <source>
        <dbReference type="Proteomes" id="UP000002565"/>
    </source>
</evidence>
<dbReference type="SUPFAM" id="SSF56784">
    <property type="entry name" value="HAD-like"/>
    <property type="match status" value="1"/>
</dbReference>
<dbReference type="Gene3D" id="3.40.50.1000">
    <property type="entry name" value="HAD superfamily/HAD-like"/>
    <property type="match status" value="1"/>
</dbReference>
<dbReference type="GeneID" id="93017243"/>
<dbReference type="PRINTS" id="PR00413">
    <property type="entry name" value="HADHALOGNASE"/>
</dbReference>
<dbReference type="SFLD" id="SFLDS00003">
    <property type="entry name" value="Haloacid_Dehalogenase"/>
    <property type="match status" value="1"/>
</dbReference>
<evidence type="ECO:0000256" key="1">
    <source>
        <dbReference type="ARBA" id="ARBA00000830"/>
    </source>
</evidence>
<comment type="catalytic activity">
    <reaction evidence="1">
        <text>2-phosphoglycolate + H2O = glycolate + phosphate</text>
        <dbReference type="Rhea" id="RHEA:14369"/>
        <dbReference type="ChEBI" id="CHEBI:15377"/>
        <dbReference type="ChEBI" id="CHEBI:29805"/>
        <dbReference type="ChEBI" id="CHEBI:43474"/>
        <dbReference type="ChEBI" id="CHEBI:58033"/>
        <dbReference type="EC" id="3.1.3.18"/>
    </reaction>
</comment>
<dbReference type="Gene3D" id="1.10.150.240">
    <property type="entry name" value="Putative phosphatase, domain 2"/>
    <property type="match status" value="1"/>
</dbReference>
<keyword evidence="5" id="KW-0378">Hydrolase</keyword>
<dbReference type="GO" id="GO:0008967">
    <property type="term" value="F:phosphoglycolate phosphatase activity"/>
    <property type="evidence" value="ECO:0007669"/>
    <property type="project" value="UniProtKB-EC"/>
</dbReference>
<evidence type="ECO:0000256" key="2">
    <source>
        <dbReference type="ARBA" id="ARBA00004818"/>
    </source>
</evidence>
<dbReference type="InterPro" id="IPR023198">
    <property type="entry name" value="PGP-like_dom2"/>
</dbReference>
<proteinExistence type="inferred from homology"/>
<dbReference type="HOGENOM" id="CLU_045011_19_1_5"/>
<dbReference type="InterPro" id="IPR036412">
    <property type="entry name" value="HAD-like_sf"/>
</dbReference>
<dbReference type="InterPro" id="IPR023214">
    <property type="entry name" value="HAD_sf"/>
</dbReference>
<dbReference type="InterPro" id="IPR006439">
    <property type="entry name" value="HAD-SF_hydro_IA"/>
</dbReference>
<accession>A0A0F6AP33</accession>
<dbReference type="EMBL" id="CP000887">
    <property type="protein sequence ID" value="ACD71829.1"/>
    <property type="molecule type" value="Genomic_DNA"/>
</dbReference>
<evidence type="ECO:0000256" key="3">
    <source>
        <dbReference type="ARBA" id="ARBA00006171"/>
    </source>
</evidence>
<evidence type="ECO:0000256" key="4">
    <source>
        <dbReference type="ARBA" id="ARBA00013078"/>
    </source>
</evidence>
<dbReference type="RefSeq" id="WP_002969764.1">
    <property type="nucleotide sequence ID" value="NC_010742.1"/>
</dbReference>
<reference evidence="5 6" key="1">
    <citation type="journal article" date="2008" name="PLoS ONE">
        <title>Genome sequence of Brucella abortus vaccine strain S19 compared to virulent strains yields candidate virulence genes.</title>
        <authorList>
            <person name="Crasta O.R."/>
            <person name="Folkerts O."/>
            <person name="Fei Z."/>
            <person name="Mane S.P."/>
            <person name="Evans C."/>
            <person name="Martino-Catt S."/>
            <person name="Bricker B."/>
            <person name="Yu G."/>
            <person name="Du L."/>
            <person name="Sobral B.W."/>
        </authorList>
    </citation>
    <scope>NUCLEOTIDE SEQUENCE [LARGE SCALE GENOMIC DNA]</scope>
    <source>
        <strain evidence="5 6">S19</strain>
    </source>
</reference>
<dbReference type="EC" id="3.1.3.18" evidence="4"/>
<sequence length="249" mass="26626">MMAAHLADRVKSIRAVLFDKDGTLIDFDRTWFSISWQLAQWSAQGDEMLARALLDAGGYDWLAERFRANSVIAAGTVEDIVSLWHPGLAGTQLRSLIEKYDAYCIAEGARSAIAIEAVHETLAVLRGAGYRLGIATNDSEAGARVTAKALGIDHLFDVMIGYDTAARPKPFPDPLLYFAEKLGLSPHEIAMVGDNLHDLETAHAAGAGLAVGVLSGNSPREALEPHADLVLESVAGLPAILQPFVLPSA</sequence>
<dbReference type="InterPro" id="IPR050155">
    <property type="entry name" value="HAD-like_hydrolase_sf"/>
</dbReference>
<organism evidence="5 6">
    <name type="scientific">Brucella abortus (strain S19)</name>
    <dbReference type="NCBI Taxonomy" id="430066"/>
    <lineage>
        <taxon>Bacteria</taxon>
        <taxon>Pseudomonadati</taxon>
        <taxon>Pseudomonadota</taxon>
        <taxon>Alphaproteobacteria</taxon>
        <taxon>Hyphomicrobiales</taxon>
        <taxon>Brucellaceae</taxon>
        <taxon>Brucella/Ochrobactrum group</taxon>
        <taxon>Brucella</taxon>
    </lineage>
</organism>
<dbReference type="PANTHER" id="PTHR43434">
    <property type="entry name" value="PHOSPHOGLYCOLATE PHOSPHATASE"/>
    <property type="match status" value="1"/>
</dbReference>
<gene>
    <name evidence="5" type="ordered locus">BAbS19_I02880</name>
</gene>
<dbReference type="KEGG" id="bmc:BAbS19_I02880"/>
<dbReference type="NCBIfam" id="TIGR01549">
    <property type="entry name" value="HAD-SF-IA-v1"/>
    <property type="match status" value="1"/>
</dbReference>
<dbReference type="PATRIC" id="fig|359391.4.peg.337"/>
<protein>
    <recommendedName>
        <fullName evidence="4">phosphoglycolate phosphatase</fullName>
        <ecNumber evidence="4">3.1.3.18</ecNumber>
    </recommendedName>
</protein>
<comment type="similarity">
    <text evidence="3">Belongs to the HAD-like hydrolase superfamily. CbbY/CbbZ/Gph/YieH family.</text>
</comment>
<dbReference type="SFLD" id="SFLDG01129">
    <property type="entry name" value="C1.5:_HAD__Beta-PGM__Phosphata"/>
    <property type="match status" value="1"/>
</dbReference>
<dbReference type="GO" id="GO:0005829">
    <property type="term" value="C:cytosol"/>
    <property type="evidence" value="ECO:0007669"/>
    <property type="project" value="TreeGrafter"/>
</dbReference>
<dbReference type="PANTHER" id="PTHR43434:SF1">
    <property type="entry name" value="PHOSPHOGLYCOLATE PHOSPHATASE"/>
    <property type="match status" value="1"/>
</dbReference>
<name>A0A0F6AP33_BRUA1</name>